<protein>
    <submittedName>
        <fullName evidence="1">Uncharacterized protein</fullName>
    </submittedName>
</protein>
<keyword evidence="2" id="KW-1185">Reference proteome</keyword>
<proteinExistence type="predicted"/>
<name>A0AB34CGK7_9GAMM</name>
<reference evidence="1 2" key="1">
    <citation type="submission" date="2019-09" db="EMBL/GenBank/DDBJ databases">
        <title>Genomic diversity of phyloplane-associated Pantoea species in Pakistan cotton crop.</title>
        <authorList>
            <person name="Tufail M.R."/>
            <person name="Cook D.R."/>
        </authorList>
    </citation>
    <scope>NUCLEOTIDE SEQUENCE [LARGE SCALE GENOMIC DNA]</scope>
    <source>
        <strain evidence="1 2">B_8</strain>
    </source>
</reference>
<accession>A0AB34CGK7</accession>
<evidence type="ECO:0000313" key="1">
    <source>
        <dbReference type="EMBL" id="KAA6122209.1"/>
    </source>
</evidence>
<evidence type="ECO:0000313" key="2">
    <source>
        <dbReference type="Proteomes" id="UP000324255"/>
    </source>
</evidence>
<dbReference type="AlphaFoldDB" id="A0AB34CGK7"/>
<sequence>MLGKTLTVPEMHALLREVKPGYDPESLWVALKVLKGSPNCRLETSLRGKHRAYHRRSVSERFYERSAAETGRSGGGKSRLPTRFSEAEMAYITRYYEFDRLLRAARSH</sequence>
<dbReference type="RefSeq" id="WP_150037990.1">
    <property type="nucleotide sequence ID" value="NZ_VWVM01000013.1"/>
</dbReference>
<organism evidence="1 2">
    <name type="scientific">Candidatus Pantoea gossypiicola</name>
    <dbReference type="NCBI Taxonomy" id="2608008"/>
    <lineage>
        <taxon>Bacteria</taxon>
        <taxon>Pseudomonadati</taxon>
        <taxon>Pseudomonadota</taxon>
        <taxon>Gammaproteobacteria</taxon>
        <taxon>Enterobacterales</taxon>
        <taxon>Erwiniaceae</taxon>
        <taxon>Pantoea</taxon>
    </lineage>
</organism>
<dbReference type="EMBL" id="VWVM01000013">
    <property type="protein sequence ID" value="KAA6122209.1"/>
    <property type="molecule type" value="Genomic_DNA"/>
</dbReference>
<comment type="caution">
    <text evidence="1">The sequence shown here is derived from an EMBL/GenBank/DDBJ whole genome shotgun (WGS) entry which is preliminary data.</text>
</comment>
<gene>
    <name evidence="1" type="ORF">F3I20_16125</name>
</gene>
<dbReference type="Proteomes" id="UP000324255">
    <property type="component" value="Unassembled WGS sequence"/>
</dbReference>